<dbReference type="Pfam" id="PF12270">
    <property type="entry name" value="Cyt_c_ox_IV"/>
    <property type="match status" value="1"/>
</dbReference>
<evidence type="ECO:0000256" key="9">
    <source>
        <dbReference type="ARBA" id="ARBA00031366"/>
    </source>
</evidence>
<organism evidence="13 14">
    <name type="scientific">Gaetbulibacter aestuarii</name>
    <dbReference type="NCBI Taxonomy" id="1502358"/>
    <lineage>
        <taxon>Bacteria</taxon>
        <taxon>Pseudomonadati</taxon>
        <taxon>Bacteroidota</taxon>
        <taxon>Flavobacteriia</taxon>
        <taxon>Flavobacteriales</taxon>
        <taxon>Flavobacteriaceae</taxon>
        <taxon>Gaetbulibacter</taxon>
    </lineage>
</organism>
<comment type="similarity">
    <text evidence="3">Belongs to the cytochrome c oxidase bacterial subunit CtaF family.</text>
</comment>
<keyword evidence="8 12" id="KW-0472">Membrane</keyword>
<name>A0ABW7N2Q7_9FLAO</name>
<keyword evidence="7 12" id="KW-1133">Transmembrane helix</keyword>
<evidence type="ECO:0000256" key="10">
    <source>
        <dbReference type="ARBA" id="ARBA00031401"/>
    </source>
</evidence>
<feature type="transmembrane region" description="Helical" evidence="12">
    <location>
        <begin position="43"/>
        <end position="62"/>
    </location>
</feature>
<proteinExistence type="inferred from homology"/>
<evidence type="ECO:0000256" key="2">
    <source>
        <dbReference type="ARBA" id="ARBA00004651"/>
    </source>
</evidence>
<comment type="subcellular location">
    <subcellularLocation>
        <location evidence="2">Cell membrane</location>
        <topology evidence="2">Multi-pass membrane protein</topology>
    </subcellularLocation>
</comment>
<evidence type="ECO:0000256" key="1">
    <source>
        <dbReference type="ARBA" id="ARBA00002536"/>
    </source>
</evidence>
<feature type="transmembrane region" description="Helical" evidence="12">
    <location>
        <begin position="20"/>
        <end position="37"/>
    </location>
</feature>
<keyword evidence="6 12" id="KW-0812">Transmembrane</keyword>
<protein>
    <recommendedName>
        <fullName evidence="4">cytochrome-c oxidase</fullName>
        <ecNumber evidence="4">7.1.1.9</ecNumber>
    </recommendedName>
    <alternativeName>
        <fullName evidence="10">Cytochrome aa3 subunit 4</fullName>
    </alternativeName>
    <alternativeName>
        <fullName evidence="9">Cytochrome c oxidase polypeptide IV</fullName>
    </alternativeName>
</protein>
<comment type="function">
    <text evidence="1">Part of cytochrome c oxidase, its function is unknown.</text>
</comment>
<dbReference type="Proteomes" id="UP001610100">
    <property type="component" value="Unassembled WGS sequence"/>
</dbReference>
<evidence type="ECO:0000256" key="8">
    <source>
        <dbReference type="ARBA" id="ARBA00023136"/>
    </source>
</evidence>
<evidence type="ECO:0000256" key="4">
    <source>
        <dbReference type="ARBA" id="ARBA00012949"/>
    </source>
</evidence>
<evidence type="ECO:0000256" key="5">
    <source>
        <dbReference type="ARBA" id="ARBA00022475"/>
    </source>
</evidence>
<dbReference type="EC" id="7.1.1.9" evidence="4"/>
<dbReference type="InterPro" id="IPR021050">
    <property type="entry name" value="Cyt_c_oxidase_su4_actinobac"/>
</dbReference>
<evidence type="ECO:0000256" key="11">
    <source>
        <dbReference type="ARBA" id="ARBA00047816"/>
    </source>
</evidence>
<evidence type="ECO:0000256" key="3">
    <source>
        <dbReference type="ARBA" id="ARBA00006870"/>
    </source>
</evidence>
<comment type="catalytic activity">
    <reaction evidence="11">
        <text>4 Fe(II)-[cytochrome c] + O2 + 8 H(+)(in) = 4 Fe(III)-[cytochrome c] + 2 H2O + 4 H(+)(out)</text>
        <dbReference type="Rhea" id="RHEA:11436"/>
        <dbReference type="Rhea" id="RHEA-COMP:10350"/>
        <dbReference type="Rhea" id="RHEA-COMP:14399"/>
        <dbReference type="ChEBI" id="CHEBI:15377"/>
        <dbReference type="ChEBI" id="CHEBI:15378"/>
        <dbReference type="ChEBI" id="CHEBI:15379"/>
        <dbReference type="ChEBI" id="CHEBI:29033"/>
        <dbReference type="ChEBI" id="CHEBI:29034"/>
        <dbReference type="EC" id="7.1.1.9"/>
    </reaction>
</comment>
<comment type="caution">
    <text evidence="13">The sequence shown here is derived from an EMBL/GenBank/DDBJ whole genome shotgun (WGS) entry which is preliminary data.</text>
</comment>
<reference evidence="13 14" key="1">
    <citation type="submission" date="2024-02" db="EMBL/GenBank/DDBJ databases">
        <title>A Gaetbulibacter species isolated from tidal flats and genomic insights of their niches.</title>
        <authorList>
            <person name="Ye Y."/>
        </authorList>
    </citation>
    <scope>NUCLEOTIDE SEQUENCE [LARGE SCALE GENOMIC DNA]</scope>
    <source>
        <strain evidence="13 14">KYW382</strain>
    </source>
</reference>
<evidence type="ECO:0000313" key="13">
    <source>
        <dbReference type="EMBL" id="MFH6772352.1"/>
    </source>
</evidence>
<evidence type="ECO:0000256" key="7">
    <source>
        <dbReference type="ARBA" id="ARBA00022989"/>
    </source>
</evidence>
<dbReference type="Gene3D" id="1.10.287.70">
    <property type="match status" value="1"/>
</dbReference>
<dbReference type="RefSeq" id="WP_344737785.1">
    <property type="nucleotide sequence ID" value="NZ_BAABAY010000001.1"/>
</dbReference>
<evidence type="ECO:0000313" key="14">
    <source>
        <dbReference type="Proteomes" id="UP001610100"/>
    </source>
</evidence>
<dbReference type="EMBL" id="JBAWKB010000003">
    <property type="protein sequence ID" value="MFH6772352.1"/>
    <property type="molecule type" value="Genomic_DNA"/>
</dbReference>
<sequence length="68" mass="7866">MDTNMQKYKAKPEKLPKPTYWPFFLALAVVLMFWGILTSWFITGIGVVIFSVSLAGWLVELYKEISNH</sequence>
<keyword evidence="14" id="KW-1185">Reference proteome</keyword>
<evidence type="ECO:0000256" key="12">
    <source>
        <dbReference type="SAM" id="Phobius"/>
    </source>
</evidence>
<gene>
    <name evidence="13" type="ORF">V8G58_10445</name>
</gene>
<keyword evidence="5" id="KW-1003">Cell membrane</keyword>
<evidence type="ECO:0000256" key="6">
    <source>
        <dbReference type="ARBA" id="ARBA00022692"/>
    </source>
</evidence>
<accession>A0ABW7N2Q7</accession>